<evidence type="ECO:0008006" key="4">
    <source>
        <dbReference type="Google" id="ProtNLM"/>
    </source>
</evidence>
<sequence length="348" mass="41080">MKNMEELSNRPKKRASKKSQSKRKKKANSPKKSTRKNNSSVREKVKQNRQTTPLKLCLICGRPGHWKALTCTYCSHINRDAAKTVNARGKKLAIYTLKYLMEYVIHSYSRDPVIEWFSHHSSDYWTYIPRVQHKERADHRRKMRQDALARENEEIRADMQAESLTKMPFLQVEFEKQQHMLRRLIGVRGTYMKPQLIVECERCHEDFICLFDDLRVGRIEHDCPETTSSGEIAVKTFLTDLRVDFVTQYATLDCRNPKTGFQLPYDFELTKFKILIEVQGKQHYEFVPYLQQNIETFEYQVWKDKVKADFARERGYLLLAMPYEDIHDGTFKYTIQSAMANFSANHGN</sequence>
<reference evidence="3" key="1">
    <citation type="journal article" date="2019" name="Int. J. Syst. Evol. Microbiol.">
        <title>The Global Catalogue of Microorganisms (GCM) 10K type strain sequencing project: providing services to taxonomists for standard genome sequencing and annotation.</title>
        <authorList>
            <consortium name="The Broad Institute Genomics Platform"/>
            <consortium name="The Broad Institute Genome Sequencing Center for Infectious Disease"/>
            <person name="Wu L."/>
            <person name="Ma J."/>
        </authorList>
    </citation>
    <scope>NUCLEOTIDE SEQUENCE [LARGE SCALE GENOMIC DNA]</scope>
    <source>
        <strain evidence="3">CCM 9110</strain>
    </source>
</reference>
<feature type="region of interest" description="Disordered" evidence="1">
    <location>
        <begin position="1"/>
        <end position="47"/>
    </location>
</feature>
<protein>
    <recommendedName>
        <fullName evidence="4">DUF2726 domain-containing protein</fullName>
    </recommendedName>
</protein>
<organism evidence="2 3">
    <name type="scientific">Lacticaseibacillus suilingensis</name>
    <dbReference type="NCBI Taxonomy" id="2799577"/>
    <lineage>
        <taxon>Bacteria</taxon>
        <taxon>Bacillati</taxon>
        <taxon>Bacillota</taxon>
        <taxon>Bacilli</taxon>
        <taxon>Lactobacillales</taxon>
        <taxon>Lactobacillaceae</taxon>
        <taxon>Lacticaseibacillus</taxon>
    </lineage>
</organism>
<comment type="caution">
    <text evidence="2">The sequence shown here is derived from an EMBL/GenBank/DDBJ whole genome shotgun (WGS) entry which is preliminary data.</text>
</comment>
<evidence type="ECO:0000313" key="3">
    <source>
        <dbReference type="Proteomes" id="UP001597199"/>
    </source>
</evidence>
<feature type="compositionally biased region" description="Basic residues" evidence="1">
    <location>
        <begin position="10"/>
        <end position="35"/>
    </location>
</feature>
<proteinExistence type="predicted"/>
<dbReference type="Proteomes" id="UP001597199">
    <property type="component" value="Unassembled WGS sequence"/>
</dbReference>
<dbReference type="EMBL" id="JBHTOA010000025">
    <property type="protein sequence ID" value="MFD1398890.1"/>
    <property type="molecule type" value="Genomic_DNA"/>
</dbReference>
<evidence type="ECO:0000256" key="1">
    <source>
        <dbReference type="SAM" id="MobiDB-lite"/>
    </source>
</evidence>
<accession>A0ABW4BGG9</accession>
<dbReference type="Gene3D" id="3.40.960.10">
    <property type="entry name" value="VSR Endonuclease"/>
    <property type="match status" value="1"/>
</dbReference>
<keyword evidence="3" id="KW-1185">Reference proteome</keyword>
<dbReference type="RefSeq" id="WP_204118499.1">
    <property type="nucleotide sequence ID" value="NZ_BOLV01000005.1"/>
</dbReference>
<gene>
    <name evidence="2" type="ORF">ACFQ41_06170</name>
</gene>
<evidence type="ECO:0000313" key="2">
    <source>
        <dbReference type="EMBL" id="MFD1398890.1"/>
    </source>
</evidence>
<name>A0ABW4BGG9_9LACO</name>